<evidence type="ECO:0000313" key="3">
    <source>
        <dbReference type="Proteomes" id="UP000271162"/>
    </source>
</evidence>
<reference evidence="2 3" key="2">
    <citation type="submission" date="2018-11" db="EMBL/GenBank/DDBJ databases">
        <authorList>
            <consortium name="Pathogen Informatics"/>
        </authorList>
    </citation>
    <scope>NUCLEOTIDE SEQUENCE [LARGE SCALE GENOMIC DNA]</scope>
</reference>
<accession>A0A0N4Y857</accession>
<name>A0A0N4Y857_NIPBR</name>
<dbReference type="AlphaFoldDB" id="A0A0N4Y857"/>
<evidence type="ECO:0000256" key="1">
    <source>
        <dbReference type="SAM" id="SignalP"/>
    </source>
</evidence>
<sequence>MLLFPEARLMLLAIALFRLLEVRLKFPEAEVVPFLEVGEVGEVEEVVEVEEVEEVEEVVAEVEAEVVAEVEV</sequence>
<dbReference type="EMBL" id="UYSL01020741">
    <property type="protein sequence ID" value="VDL75975.1"/>
    <property type="molecule type" value="Genomic_DNA"/>
</dbReference>
<proteinExistence type="predicted"/>
<gene>
    <name evidence="2" type="ORF">NBR_LOCUS12386</name>
</gene>
<feature type="chain" id="PRO_5043125571" evidence="1">
    <location>
        <begin position="25"/>
        <end position="72"/>
    </location>
</feature>
<organism evidence="4">
    <name type="scientific">Nippostrongylus brasiliensis</name>
    <name type="common">Rat hookworm</name>
    <dbReference type="NCBI Taxonomy" id="27835"/>
    <lineage>
        <taxon>Eukaryota</taxon>
        <taxon>Metazoa</taxon>
        <taxon>Ecdysozoa</taxon>
        <taxon>Nematoda</taxon>
        <taxon>Chromadorea</taxon>
        <taxon>Rhabditida</taxon>
        <taxon>Rhabditina</taxon>
        <taxon>Rhabditomorpha</taxon>
        <taxon>Strongyloidea</taxon>
        <taxon>Heligmosomidae</taxon>
        <taxon>Nippostrongylus</taxon>
    </lineage>
</organism>
<feature type="signal peptide" evidence="1">
    <location>
        <begin position="1"/>
        <end position="24"/>
    </location>
</feature>
<keyword evidence="3" id="KW-1185">Reference proteome</keyword>
<reference evidence="4" key="1">
    <citation type="submission" date="2017-02" db="UniProtKB">
        <authorList>
            <consortium name="WormBaseParasite"/>
        </authorList>
    </citation>
    <scope>IDENTIFICATION</scope>
</reference>
<dbReference type="WBParaSite" id="NBR_0001238501-mRNA-1">
    <property type="protein sequence ID" value="NBR_0001238501-mRNA-1"/>
    <property type="gene ID" value="NBR_0001238501"/>
</dbReference>
<evidence type="ECO:0000313" key="2">
    <source>
        <dbReference type="EMBL" id="VDL75975.1"/>
    </source>
</evidence>
<dbReference type="Proteomes" id="UP000271162">
    <property type="component" value="Unassembled WGS sequence"/>
</dbReference>
<keyword evidence="1" id="KW-0732">Signal</keyword>
<protein>
    <submittedName>
        <fullName evidence="4">Secreted protein</fullName>
    </submittedName>
</protein>
<evidence type="ECO:0000313" key="4">
    <source>
        <dbReference type="WBParaSite" id="NBR_0001238501-mRNA-1"/>
    </source>
</evidence>